<feature type="region of interest" description="Disordered" evidence="12">
    <location>
        <begin position="1328"/>
        <end position="1535"/>
    </location>
</feature>
<dbReference type="EMBL" id="KE747824">
    <property type="protein sequence ID" value="RMZ70520.1"/>
    <property type="molecule type" value="Genomic_DNA"/>
</dbReference>
<dbReference type="GO" id="GO:0005524">
    <property type="term" value="F:ATP binding"/>
    <property type="evidence" value="ECO:0007669"/>
    <property type="project" value="UniProtKB-UniRule"/>
</dbReference>
<evidence type="ECO:0000256" key="9">
    <source>
        <dbReference type="ARBA" id="ARBA00080374"/>
    </source>
</evidence>
<feature type="region of interest" description="Disordered" evidence="12">
    <location>
        <begin position="661"/>
        <end position="733"/>
    </location>
</feature>
<protein>
    <recommendedName>
        <fullName evidence="2">1-phosphatidylinositol-4-phosphate 5-kinase</fullName>
        <ecNumber evidence="2">2.7.1.68</ecNumber>
    </recommendedName>
    <alternativeName>
        <fullName evidence="10">1-phosphatidylinositol 4-phosphate kinase</fullName>
    </alternativeName>
    <alternativeName>
        <fullName evidence="8">Diphosphoinositide kinase</fullName>
    </alternativeName>
    <alternativeName>
        <fullName evidence="9">PIP5K</fullName>
    </alternativeName>
</protein>
<dbReference type="InterPro" id="IPR027483">
    <property type="entry name" value="PInositol-4-P-4/5-kinase_C_sf"/>
</dbReference>
<feature type="compositionally biased region" description="Polar residues" evidence="12">
    <location>
        <begin position="705"/>
        <end position="718"/>
    </location>
</feature>
<organism evidence="14 15">
    <name type="scientific">Pyrenophora seminiperda CCB06</name>
    <dbReference type="NCBI Taxonomy" id="1302712"/>
    <lineage>
        <taxon>Eukaryota</taxon>
        <taxon>Fungi</taxon>
        <taxon>Dikarya</taxon>
        <taxon>Ascomycota</taxon>
        <taxon>Pezizomycotina</taxon>
        <taxon>Dothideomycetes</taxon>
        <taxon>Pleosporomycetidae</taxon>
        <taxon>Pleosporales</taxon>
        <taxon>Pleosporineae</taxon>
        <taxon>Pleosporaceae</taxon>
        <taxon>Pyrenophora</taxon>
    </lineage>
</organism>
<feature type="domain" description="PIPK" evidence="13">
    <location>
        <begin position="914"/>
        <end position="1325"/>
    </location>
</feature>
<evidence type="ECO:0000256" key="12">
    <source>
        <dbReference type="SAM" id="MobiDB-lite"/>
    </source>
</evidence>
<proteinExistence type="predicted"/>
<feature type="region of interest" description="Disordered" evidence="12">
    <location>
        <begin position="475"/>
        <end position="494"/>
    </location>
</feature>
<dbReference type="PROSITE" id="PS51455">
    <property type="entry name" value="PIPK"/>
    <property type="match status" value="1"/>
</dbReference>
<dbReference type="Pfam" id="PF01504">
    <property type="entry name" value="PIP5K"/>
    <property type="match status" value="1"/>
</dbReference>
<dbReference type="EC" id="2.7.1.68" evidence="2"/>
<name>A0A3M7M819_9PLEO</name>
<evidence type="ECO:0000259" key="13">
    <source>
        <dbReference type="PROSITE" id="PS51455"/>
    </source>
</evidence>
<keyword evidence="3" id="KW-0597">Phosphoprotein</keyword>
<keyword evidence="15" id="KW-1185">Reference proteome</keyword>
<evidence type="ECO:0000256" key="10">
    <source>
        <dbReference type="ARBA" id="ARBA00082306"/>
    </source>
</evidence>
<dbReference type="GO" id="GO:0046854">
    <property type="term" value="P:phosphatidylinositol phosphate biosynthetic process"/>
    <property type="evidence" value="ECO:0007669"/>
    <property type="project" value="TreeGrafter"/>
</dbReference>
<dbReference type="GO" id="GO:0016308">
    <property type="term" value="F:1-phosphatidylinositol-4-phosphate 5-kinase activity"/>
    <property type="evidence" value="ECO:0007669"/>
    <property type="project" value="UniProtKB-EC"/>
</dbReference>
<evidence type="ECO:0000256" key="7">
    <source>
        <dbReference type="ARBA" id="ARBA00022840"/>
    </source>
</evidence>
<feature type="compositionally biased region" description="Polar residues" evidence="12">
    <location>
        <begin position="775"/>
        <end position="795"/>
    </location>
</feature>
<dbReference type="SUPFAM" id="SSF56104">
    <property type="entry name" value="SAICAR synthase-like"/>
    <property type="match status" value="1"/>
</dbReference>
<dbReference type="CDD" id="cd17303">
    <property type="entry name" value="PIPKc_PIP5K_yeast_like"/>
    <property type="match status" value="1"/>
</dbReference>
<keyword evidence="5 11" id="KW-0547">Nucleotide-binding</keyword>
<dbReference type="InterPro" id="IPR023610">
    <property type="entry name" value="PInositol-4/5-P-5/4-kinase"/>
</dbReference>
<evidence type="ECO:0000256" key="6">
    <source>
        <dbReference type="ARBA" id="ARBA00022777"/>
    </source>
</evidence>
<dbReference type="InterPro" id="IPR027484">
    <property type="entry name" value="PInositol-4-P-5-kinase_N"/>
</dbReference>
<dbReference type="FunFam" id="3.30.800.10:FF:000009">
    <property type="entry name" value="Phosphatidylinositol 4-phosphate 5-kinase its3"/>
    <property type="match status" value="1"/>
</dbReference>
<evidence type="ECO:0000256" key="5">
    <source>
        <dbReference type="ARBA" id="ARBA00022741"/>
    </source>
</evidence>
<dbReference type="Gene3D" id="3.30.800.10">
    <property type="entry name" value="Phosphatidylinositol Phosphate Kinase II Beta"/>
    <property type="match status" value="1"/>
</dbReference>
<feature type="region of interest" description="Disordered" evidence="12">
    <location>
        <begin position="620"/>
        <end position="647"/>
    </location>
</feature>
<feature type="compositionally biased region" description="Polar residues" evidence="12">
    <location>
        <begin position="826"/>
        <end position="852"/>
    </location>
</feature>
<feature type="compositionally biased region" description="Basic and acidic residues" evidence="12">
    <location>
        <begin position="719"/>
        <end position="728"/>
    </location>
</feature>
<feature type="compositionally biased region" description="Polar residues" evidence="12">
    <location>
        <begin position="475"/>
        <end position="485"/>
    </location>
</feature>
<dbReference type="PANTHER" id="PTHR23086">
    <property type="entry name" value="PHOSPHATIDYLINOSITOL-4-PHOSPHATE 5-KINASE"/>
    <property type="match status" value="1"/>
</dbReference>
<feature type="compositionally biased region" description="Basic and acidic residues" evidence="12">
    <location>
        <begin position="1328"/>
        <end position="1339"/>
    </location>
</feature>
<keyword evidence="4 11" id="KW-0808">Transferase</keyword>
<feature type="compositionally biased region" description="Polar residues" evidence="12">
    <location>
        <begin position="1405"/>
        <end position="1417"/>
    </location>
</feature>
<gene>
    <name evidence="14" type="ORF">GMOD_00000624</name>
</gene>
<sequence length="1535" mass="171256">MCARSAFRPQNVVKEVGGAMIGGLTIPANSFSLASSKPVSPITLSVATATATRTANATAMAPRNANPLPDRVINAHVENADVQINIRDKPSDTEPAWQNSGLLVDSTAEEHVNRAPSKECQATWWGEAIQENMGLPGGYSKVAVLLIKWADELDELRTGQEAEELKTLFSDSFHYHTKTVELNIRKKPQLQLDNHVSSFICENDGEHNLLIVYYTGHGEFDDDSKTLWLTGSLNPANGGGFRKDARVTWNKTEEQLRHADVEGDVLTILDTCYASNLVKSSREEEKKFELLSACAINQTTAAPGPNSYTRALIDALKHFLQTDPNRPISTFSLTSRINRDTRRSDTPSHLWGRNHVSRANQEHIFLTPLKPEKVDALHLPRRRPKGYLTLRFALRDASLNKVQIDYMAKHLSKALNNRELIGLRKIDWMDMQPAPPISHFERVTSVMRVIGQWKRVMAKNKEHAESQKTVDEVVSAQTESMNGSQKRAHEDADELPDAKRQYLDISHPPSPPVSECSRIDIELAKTGSQFVLPGGPYDNVGGHGWGDWGGSSMIGKERLAMTVRLSAGMQSGTVPVAKASARRKPAEDAQCTDAARQAEGGARTTYWNITATHYLGLLEPDTRDTTPAHTLASHAPSTPPPLRSAKAASLMSVTIHESQMMPSYGADSSDRLSFAHAQSSAPAPAPSPLDRVAPAHDGRDAPANGTHQAMNGTSAQRQSAERPGRDDGYFASIHSSKTKDRLCGSTTHVEMGQLNAVDGAREASRDFHAAPASPMPQSDNGTSALQVPNQAQRVSSPPAFNHNSPSPSQHPYRLQQRHTLEVPKLQTSRAREPQQNNTDDLVSASGRFSPTAPTRRRGSMSLVRRTTRSIHSDMPPEDVQQDDEAARWAEHIRQKRASKRKRKEDEDEDRVVVGTKVDQNHVNWVTAYNMLTGIRFTVSRTNAKMDRELTDADFDAKHKFSFDITGNELTPSAKYDFKFKDYAPWVFRHLRNTFQLDPADYLVSLTSKYILSELGSPGKSGSFFYFSRDYKYIIKTIHHAEHKFLRKILKDYYNHVQENPNTLLSQFYGLHRVKIPYGRKIHFVVMNNLFPPHRDIHRTFDLKGSTIGRDFKEDNLDANPRATLKDLNWLRRNQHLELGPTKKKMFIEQMQKDVKLLQRLHIMDYSMLIGIHDLEKGNEEKLRDKTLQVFSPGGEEEPEPGPHQLLRTPSKLESARKARELRQMVQTQKPVPMGQTSSKMPDELEDPNRNFYFYSDDGGFRATHEDNAPGEEIYYLGIIDCLTHYSLIKRMEHFIKGIANTESQISAIPPERYGDRFIKFISAVTKTREAAEREKREEATTDLNNLSLDGASNVMQKAEHQADRSRRHGHTEENVPNLHMRAVRSPSAERGEIGTTLPVVEEAGESSSVGGHSNRSASDAAVAATSNNKGVEAPPPQLSGMPYLGPPQLQARSRSGDRDREQARGRAPPTPPKEFGITAGNDGRPPTPPKDEYMSNRHSGPPTPPKEDKSRGGIPRASLDKDLPRTPLETTIRVN</sequence>
<evidence type="ECO:0000256" key="8">
    <source>
        <dbReference type="ARBA" id="ARBA00078403"/>
    </source>
</evidence>
<feature type="region of interest" description="Disordered" evidence="12">
    <location>
        <begin position="826"/>
        <end position="885"/>
    </location>
</feature>
<evidence type="ECO:0000256" key="1">
    <source>
        <dbReference type="ARBA" id="ARBA00000444"/>
    </source>
</evidence>
<feature type="region of interest" description="Disordered" evidence="12">
    <location>
        <begin position="764"/>
        <end position="814"/>
    </location>
</feature>
<evidence type="ECO:0000256" key="11">
    <source>
        <dbReference type="PROSITE-ProRule" id="PRU00781"/>
    </source>
</evidence>
<evidence type="ECO:0000313" key="15">
    <source>
        <dbReference type="Proteomes" id="UP000265663"/>
    </source>
</evidence>
<dbReference type="OrthoDB" id="20783at2759"/>
<accession>A0A3M7M819</accession>
<feature type="compositionally biased region" description="Basic and acidic residues" evidence="12">
    <location>
        <begin position="1454"/>
        <end position="1464"/>
    </location>
</feature>
<dbReference type="GO" id="GO:0005886">
    <property type="term" value="C:plasma membrane"/>
    <property type="evidence" value="ECO:0007669"/>
    <property type="project" value="TreeGrafter"/>
</dbReference>
<comment type="catalytic activity">
    <reaction evidence="1">
        <text>a 1,2-diacyl-sn-glycero-3-phospho-(1D-myo-inositol 4-phosphate) + ATP = a 1,2-diacyl-sn-glycero-3-phospho-(1D-myo-inositol-4,5-bisphosphate) + ADP + H(+)</text>
        <dbReference type="Rhea" id="RHEA:14425"/>
        <dbReference type="ChEBI" id="CHEBI:15378"/>
        <dbReference type="ChEBI" id="CHEBI:30616"/>
        <dbReference type="ChEBI" id="CHEBI:58178"/>
        <dbReference type="ChEBI" id="CHEBI:58456"/>
        <dbReference type="ChEBI" id="CHEBI:456216"/>
        <dbReference type="EC" id="2.7.1.68"/>
    </reaction>
</comment>
<feature type="region of interest" description="Disordered" evidence="12">
    <location>
        <begin position="1190"/>
        <end position="1210"/>
    </location>
</feature>
<keyword evidence="7 11" id="KW-0067">ATP-binding</keyword>
<evidence type="ECO:0000256" key="3">
    <source>
        <dbReference type="ARBA" id="ARBA00022553"/>
    </source>
</evidence>
<evidence type="ECO:0000256" key="2">
    <source>
        <dbReference type="ARBA" id="ARBA00012172"/>
    </source>
</evidence>
<dbReference type="Gene3D" id="3.30.810.10">
    <property type="entry name" value="2-Layer Sandwich"/>
    <property type="match status" value="1"/>
</dbReference>
<reference evidence="14 15" key="1">
    <citation type="journal article" date="2014" name="PLoS ONE">
        <title>De novo Genome Assembly of the Fungal Plant Pathogen Pyrenophora semeniperda.</title>
        <authorList>
            <person name="Soliai M.M."/>
            <person name="Meyer S.E."/>
            <person name="Udall J.A."/>
            <person name="Elzinga D.E."/>
            <person name="Hermansen R.A."/>
            <person name="Bodily P.M."/>
            <person name="Hart A.A."/>
            <person name="Coleman C.E."/>
        </authorList>
    </citation>
    <scope>NUCLEOTIDE SEQUENCE [LARGE SCALE GENOMIC DNA]</scope>
    <source>
        <strain evidence="14 15">CCB06</strain>
        <tissue evidence="14">Mycelium</tissue>
    </source>
</reference>
<dbReference type="Proteomes" id="UP000265663">
    <property type="component" value="Unassembled WGS sequence"/>
</dbReference>
<evidence type="ECO:0000256" key="4">
    <source>
        <dbReference type="ARBA" id="ARBA00022679"/>
    </source>
</evidence>
<keyword evidence="6 11" id="KW-0418">Kinase</keyword>
<dbReference type="SMART" id="SM00330">
    <property type="entry name" value="PIPKc"/>
    <property type="match status" value="1"/>
</dbReference>
<dbReference type="InterPro" id="IPR002498">
    <property type="entry name" value="PInositol-4-P-4/5-kinase_core"/>
</dbReference>
<dbReference type="PANTHER" id="PTHR23086:SF8">
    <property type="entry name" value="PHOSPHATIDYLINOSITOL 5-PHOSPHATE 4-KINASE, ISOFORM A"/>
    <property type="match status" value="1"/>
</dbReference>
<evidence type="ECO:0000313" key="14">
    <source>
        <dbReference type="EMBL" id="RMZ70520.1"/>
    </source>
</evidence>